<reference evidence="1 2" key="1">
    <citation type="submission" date="2018-11" db="EMBL/GenBank/DDBJ databases">
        <title>Chitinophaga lutea sp.nov., isolate from arsenic contaminated soil.</title>
        <authorList>
            <person name="Zong Y."/>
        </authorList>
    </citation>
    <scope>NUCLEOTIDE SEQUENCE [LARGE SCALE GENOMIC DNA]</scope>
    <source>
        <strain evidence="1 2">ZY74</strain>
    </source>
</reference>
<dbReference type="OrthoDB" id="661524at2"/>
<name>A0A3N4PHR6_9BACT</name>
<comment type="caution">
    <text evidence="1">The sequence shown here is derived from an EMBL/GenBank/DDBJ whole genome shotgun (WGS) entry which is preliminary data.</text>
</comment>
<keyword evidence="2" id="KW-1185">Reference proteome</keyword>
<dbReference type="Proteomes" id="UP000278351">
    <property type="component" value="Unassembled WGS sequence"/>
</dbReference>
<dbReference type="AlphaFoldDB" id="A0A3N4PHR6"/>
<evidence type="ECO:0000313" key="2">
    <source>
        <dbReference type="Proteomes" id="UP000278351"/>
    </source>
</evidence>
<proteinExistence type="predicted"/>
<sequence length="130" mass="14309">MSKFNKDAGKFISLVRGAQLTEAYRVDQKIVKKHKEPILAAFFGINKLEKLLSKDGATGLRIYYGLDLDKDGKRDKKFVIVAVDADGNDILPSQTSMDKDSPADDILDTDILCPYDCPKANPLNSDTSNG</sequence>
<dbReference type="RefSeq" id="WP_123847243.1">
    <property type="nucleotide sequence ID" value="NZ_RPDH01000002.1"/>
</dbReference>
<evidence type="ECO:0000313" key="1">
    <source>
        <dbReference type="EMBL" id="RPE08242.1"/>
    </source>
</evidence>
<gene>
    <name evidence="1" type="ORF">EGT74_14355</name>
</gene>
<accession>A0A3N4PHR6</accession>
<protein>
    <submittedName>
        <fullName evidence="1">Uncharacterized protein</fullName>
    </submittedName>
</protein>
<dbReference type="EMBL" id="RPDH01000002">
    <property type="protein sequence ID" value="RPE08242.1"/>
    <property type="molecule type" value="Genomic_DNA"/>
</dbReference>
<organism evidence="1 2">
    <name type="scientific">Chitinophaga lutea</name>
    <dbReference type="NCBI Taxonomy" id="2488634"/>
    <lineage>
        <taxon>Bacteria</taxon>
        <taxon>Pseudomonadati</taxon>
        <taxon>Bacteroidota</taxon>
        <taxon>Chitinophagia</taxon>
        <taxon>Chitinophagales</taxon>
        <taxon>Chitinophagaceae</taxon>
        <taxon>Chitinophaga</taxon>
    </lineage>
</organism>